<sequence>MLAFDFPIIIRDAEIDEFETIGNLDRACFVNSDRYWQLVFSHMDPLTWLKWLWIDGTRKGVVDGHDRVLVIERTDTKEIIGHAWYCVYNQVNRPSMPASYPEGLNKLEQTRIAFPRFQWLKQLVKEYRKIMYLSEFATSPAYQGKGLGKTLMQQVLLLAKEKGLNVFLSAAFRSSGFYAKFGFEEVSGTIMLAEGKIEGLNMMLLELFPALIPYTIRSAKLKELATIGRLH</sequence>
<dbReference type="Proteomes" id="UP001230649">
    <property type="component" value="Unassembled WGS sequence"/>
</dbReference>
<evidence type="ECO:0000313" key="1">
    <source>
        <dbReference type="EMBL" id="KAJ9102062.1"/>
    </source>
</evidence>
<keyword evidence="2" id="KW-1185">Reference proteome</keyword>
<comment type="caution">
    <text evidence="1">The sequence shown here is derived from an EMBL/GenBank/DDBJ whole genome shotgun (WGS) entry which is preliminary data.</text>
</comment>
<proteinExistence type="predicted"/>
<name>A0ACC2VUF0_9TREE</name>
<accession>A0ACC2VUF0</accession>
<dbReference type="EMBL" id="JASBWS010000066">
    <property type="protein sequence ID" value="KAJ9102062.1"/>
    <property type="molecule type" value="Genomic_DNA"/>
</dbReference>
<reference evidence="1" key="1">
    <citation type="submission" date="2023-04" db="EMBL/GenBank/DDBJ databases">
        <title>Draft Genome sequencing of Naganishia species isolated from polar environments using Oxford Nanopore Technology.</title>
        <authorList>
            <person name="Leo P."/>
            <person name="Venkateswaran K."/>
        </authorList>
    </citation>
    <scope>NUCLEOTIDE SEQUENCE</scope>
    <source>
        <strain evidence="1">MNA-CCFEE 5262</strain>
    </source>
</reference>
<evidence type="ECO:0000313" key="2">
    <source>
        <dbReference type="Proteomes" id="UP001230649"/>
    </source>
</evidence>
<gene>
    <name evidence="1" type="ORF">QFC20_005070</name>
</gene>
<protein>
    <submittedName>
        <fullName evidence="1">Uncharacterized protein</fullName>
    </submittedName>
</protein>
<organism evidence="1 2">
    <name type="scientific">Naganishia adeliensis</name>
    <dbReference type="NCBI Taxonomy" id="92952"/>
    <lineage>
        <taxon>Eukaryota</taxon>
        <taxon>Fungi</taxon>
        <taxon>Dikarya</taxon>
        <taxon>Basidiomycota</taxon>
        <taxon>Agaricomycotina</taxon>
        <taxon>Tremellomycetes</taxon>
        <taxon>Filobasidiales</taxon>
        <taxon>Filobasidiaceae</taxon>
        <taxon>Naganishia</taxon>
    </lineage>
</organism>